<keyword evidence="2" id="KW-0963">Cytoplasm</keyword>
<evidence type="ECO:0000259" key="6">
    <source>
        <dbReference type="PROSITE" id="PS50304"/>
    </source>
</evidence>
<feature type="domain" description="Tudor" evidence="6">
    <location>
        <begin position="674"/>
        <end position="733"/>
    </location>
</feature>
<dbReference type="InterPro" id="IPR035437">
    <property type="entry name" value="SNase_OB-fold_sf"/>
</dbReference>
<dbReference type="InterPro" id="IPR002999">
    <property type="entry name" value="Tudor"/>
</dbReference>
<evidence type="ECO:0000259" key="7">
    <source>
        <dbReference type="PROSITE" id="PS51644"/>
    </source>
</evidence>
<dbReference type="Proteomes" id="UP001152759">
    <property type="component" value="Chromosome 5"/>
</dbReference>
<name>A0A9P0F661_BEMTA</name>
<dbReference type="CDD" id="cd09972">
    <property type="entry name" value="LOTUS_TDRD_OSKAR"/>
    <property type="match status" value="1"/>
</dbReference>
<dbReference type="PANTHER" id="PTHR22948:SF76">
    <property type="entry name" value="FI20010P1-RELATED"/>
    <property type="match status" value="1"/>
</dbReference>
<evidence type="ECO:0000256" key="5">
    <source>
        <dbReference type="SAM" id="MobiDB-lite"/>
    </source>
</evidence>
<dbReference type="InterPro" id="IPR050621">
    <property type="entry name" value="Tudor_domain_containing"/>
</dbReference>
<dbReference type="InterPro" id="IPR025605">
    <property type="entry name" value="OST-HTH/LOTUS_dom"/>
</dbReference>
<evidence type="ECO:0000313" key="9">
    <source>
        <dbReference type="Proteomes" id="UP001152759"/>
    </source>
</evidence>
<feature type="region of interest" description="Disordered" evidence="5">
    <location>
        <begin position="352"/>
        <end position="373"/>
    </location>
</feature>
<feature type="compositionally biased region" description="Polar residues" evidence="5">
    <location>
        <begin position="1397"/>
        <end position="1407"/>
    </location>
</feature>
<keyword evidence="4" id="KW-0744">Spermatogenesis</keyword>
<dbReference type="EMBL" id="OU963866">
    <property type="protein sequence ID" value="CAH0390662.1"/>
    <property type="molecule type" value="Genomic_DNA"/>
</dbReference>
<feature type="domain" description="HTH OST-type" evidence="7">
    <location>
        <begin position="402"/>
        <end position="476"/>
    </location>
</feature>
<dbReference type="SMART" id="SM00333">
    <property type="entry name" value="TUDOR"/>
    <property type="match status" value="1"/>
</dbReference>
<evidence type="ECO:0000256" key="3">
    <source>
        <dbReference type="ARBA" id="ARBA00022737"/>
    </source>
</evidence>
<gene>
    <name evidence="8" type="ORF">BEMITA_LOCUS9365</name>
</gene>
<evidence type="ECO:0000256" key="1">
    <source>
        <dbReference type="ARBA" id="ARBA00004496"/>
    </source>
</evidence>
<feature type="region of interest" description="Disordered" evidence="5">
    <location>
        <begin position="88"/>
        <end position="241"/>
    </location>
</feature>
<feature type="compositionally biased region" description="Polar residues" evidence="5">
    <location>
        <begin position="845"/>
        <end position="863"/>
    </location>
</feature>
<feature type="compositionally biased region" description="Low complexity" evidence="5">
    <location>
        <begin position="224"/>
        <end position="241"/>
    </location>
</feature>
<feature type="compositionally biased region" description="Polar residues" evidence="5">
    <location>
        <begin position="360"/>
        <end position="373"/>
    </location>
</feature>
<dbReference type="SUPFAM" id="SSF63748">
    <property type="entry name" value="Tudor/PWWP/MBT"/>
    <property type="match status" value="1"/>
</dbReference>
<feature type="compositionally biased region" description="Polar residues" evidence="5">
    <location>
        <begin position="1273"/>
        <end position="1289"/>
    </location>
</feature>
<dbReference type="CDD" id="cd08824">
    <property type="entry name" value="LOTUS"/>
    <property type="match status" value="1"/>
</dbReference>
<feature type="compositionally biased region" description="Basic and acidic residues" evidence="5">
    <location>
        <begin position="1330"/>
        <end position="1341"/>
    </location>
</feature>
<feature type="compositionally biased region" description="Low complexity" evidence="5">
    <location>
        <begin position="129"/>
        <end position="185"/>
    </location>
</feature>
<feature type="compositionally biased region" description="Polar residues" evidence="5">
    <location>
        <begin position="1225"/>
        <end position="1241"/>
    </location>
</feature>
<feature type="compositionally biased region" description="Polar residues" evidence="5">
    <location>
        <begin position="1343"/>
        <end position="1352"/>
    </location>
</feature>
<dbReference type="GO" id="GO:0005737">
    <property type="term" value="C:cytoplasm"/>
    <property type="evidence" value="ECO:0007669"/>
    <property type="project" value="UniProtKB-SubCell"/>
</dbReference>
<dbReference type="PROSITE" id="PS51644">
    <property type="entry name" value="HTH_OST"/>
    <property type="match status" value="3"/>
</dbReference>
<feature type="compositionally biased region" description="Polar residues" evidence="5">
    <location>
        <begin position="186"/>
        <end position="197"/>
    </location>
</feature>
<feature type="domain" description="HTH OST-type" evidence="7">
    <location>
        <begin position="496"/>
        <end position="569"/>
    </location>
</feature>
<evidence type="ECO:0000313" key="8">
    <source>
        <dbReference type="EMBL" id="CAH0390662.1"/>
    </source>
</evidence>
<evidence type="ECO:0008006" key="10">
    <source>
        <dbReference type="Google" id="ProtNLM"/>
    </source>
</evidence>
<keyword evidence="4" id="KW-0221">Differentiation</keyword>
<feature type="region of interest" description="Disordered" evidence="5">
    <location>
        <begin position="1273"/>
        <end position="1299"/>
    </location>
</feature>
<evidence type="ECO:0000256" key="4">
    <source>
        <dbReference type="ARBA" id="ARBA00022871"/>
    </source>
</evidence>
<comment type="subcellular location">
    <subcellularLocation>
        <location evidence="1">Cytoplasm</location>
    </subcellularLocation>
</comment>
<feature type="compositionally biased region" description="Polar residues" evidence="5">
    <location>
        <begin position="213"/>
        <end position="223"/>
    </location>
</feature>
<feature type="domain" description="HTH OST-type" evidence="7">
    <location>
        <begin position="2"/>
        <end position="77"/>
    </location>
</feature>
<dbReference type="PROSITE" id="PS50304">
    <property type="entry name" value="TUDOR"/>
    <property type="match status" value="1"/>
</dbReference>
<dbReference type="Gene3D" id="3.30.420.610">
    <property type="entry name" value="LOTUS domain-like"/>
    <property type="match status" value="3"/>
</dbReference>
<feature type="compositionally biased region" description="Low complexity" evidence="5">
    <location>
        <begin position="309"/>
        <end position="319"/>
    </location>
</feature>
<reference evidence="8" key="1">
    <citation type="submission" date="2021-12" db="EMBL/GenBank/DDBJ databases">
        <authorList>
            <person name="King R."/>
        </authorList>
    </citation>
    <scope>NUCLEOTIDE SEQUENCE</scope>
</reference>
<dbReference type="Pfam" id="PF12872">
    <property type="entry name" value="OST-HTH"/>
    <property type="match status" value="3"/>
</dbReference>
<organism evidence="8 9">
    <name type="scientific">Bemisia tabaci</name>
    <name type="common">Sweetpotato whitefly</name>
    <name type="synonym">Aleurodes tabaci</name>
    <dbReference type="NCBI Taxonomy" id="7038"/>
    <lineage>
        <taxon>Eukaryota</taxon>
        <taxon>Metazoa</taxon>
        <taxon>Ecdysozoa</taxon>
        <taxon>Arthropoda</taxon>
        <taxon>Hexapoda</taxon>
        <taxon>Insecta</taxon>
        <taxon>Pterygota</taxon>
        <taxon>Neoptera</taxon>
        <taxon>Paraneoptera</taxon>
        <taxon>Hemiptera</taxon>
        <taxon>Sternorrhyncha</taxon>
        <taxon>Aleyrodoidea</taxon>
        <taxon>Aleyrodidae</taxon>
        <taxon>Aleyrodinae</taxon>
        <taxon>Bemisia</taxon>
    </lineage>
</organism>
<feature type="region of interest" description="Disordered" evidence="5">
    <location>
        <begin position="1195"/>
        <end position="1245"/>
    </location>
</feature>
<dbReference type="Pfam" id="PF00567">
    <property type="entry name" value="TUDOR"/>
    <property type="match status" value="1"/>
</dbReference>
<evidence type="ECO:0000256" key="2">
    <source>
        <dbReference type="ARBA" id="ARBA00022490"/>
    </source>
</evidence>
<keyword evidence="3" id="KW-0677">Repeat</keyword>
<dbReference type="PANTHER" id="PTHR22948">
    <property type="entry name" value="TUDOR DOMAIN CONTAINING PROTEIN"/>
    <property type="match status" value="1"/>
</dbReference>
<feature type="region of interest" description="Disordered" evidence="5">
    <location>
        <begin position="1329"/>
        <end position="1407"/>
    </location>
</feature>
<dbReference type="GO" id="GO:0007283">
    <property type="term" value="P:spermatogenesis"/>
    <property type="evidence" value="ECO:0007669"/>
    <property type="project" value="UniProtKB-KW"/>
</dbReference>
<proteinExistence type="predicted"/>
<feature type="compositionally biased region" description="Basic residues" evidence="5">
    <location>
        <begin position="90"/>
        <end position="104"/>
    </location>
</feature>
<dbReference type="GO" id="GO:0030154">
    <property type="term" value="P:cell differentiation"/>
    <property type="evidence" value="ECO:0007669"/>
    <property type="project" value="UniProtKB-ARBA"/>
</dbReference>
<feature type="region of interest" description="Disordered" evidence="5">
    <location>
        <begin position="890"/>
        <end position="909"/>
    </location>
</feature>
<feature type="region of interest" description="Disordered" evidence="5">
    <location>
        <begin position="305"/>
        <end position="329"/>
    </location>
</feature>
<accession>A0A9P0F661</accession>
<dbReference type="InterPro" id="IPR041966">
    <property type="entry name" value="LOTUS-like"/>
</dbReference>
<feature type="region of interest" description="Disordered" evidence="5">
    <location>
        <begin position="844"/>
        <end position="877"/>
    </location>
</feature>
<dbReference type="Gene3D" id="2.40.50.90">
    <property type="match status" value="1"/>
</dbReference>
<protein>
    <recommendedName>
        <fullName evidence="10">Tudor domain-containing protein 5</fullName>
    </recommendedName>
</protein>
<dbReference type="Gene3D" id="2.30.30.140">
    <property type="match status" value="1"/>
</dbReference>
<keyword evidence="9" id="KW-1185">Reference proteome</keyword>
<sequence length="1539" mass="171459">MGLSDLKITVKSILTSSQKPLTPRELLRDFKEIEGYDFPYQKLGFSDFLQCLQSQDMSDAVKVQYSGGVQVLVPVLSEKSKHIDELVMKQKSKQPRIRSKRPSMSRRIGGPPRARPPRLSTRPPRFDSKPFSSSSNYQSSSYRPSSYSSSSVYSRPAAAPSSSVYSSNKAYSSSTVRSTYSSGNSGPLTSSYQSGQRPQPAGRPLPEERAFSKGSTCQSSSLNSTGKSESFSSSTRNSPSAPSFLKEKVVEFMKTRQQGVREDDFYNYLLTRSFRECGIKTVPDLLKSCSDIIVQRNGLYYMKQASNGSSQSTSSTKQPSPVPGGYEDEAFEDDDEEFEYYSDEDQDTGQFNGDVACSKVPSTSSSSNGPKNHINLQNCKSQISADSCGSDSGCYDAANEKMGNRMRHNFQSLLDDHPYGINLTSLGNLYKEKFGYSFDFQDIGFSSMIEFVANHPTIFFCYRLDEHDDFIVFDATKEIPVQYKLQTRNQGKNQKVPPDIHENMKQLLRSRKSSGLLSSELEECYQKKYRTELNLSSLGFDSANSFLTALSDLCYLRPVGKNLRAYSRTLSQDSDSDSPEPDHFHIPLVLTQLFPPECCDNSCKIPPQKICREDTHPADDGSKLFIEIVISEVYSPTRFYFNLRSKVPSLNAMMDDLEAFYNEDEKHYCMPPTTIAIGQVCAAKYAGDNRWHRVKIVSIPTLREVTVYYMDYGTSKKIAKTDLRFLHKDFEEMCAQAIRGRLFNLKPASGKTWEVDANHLFFDLTDDVPLMAEIKEIKTSKNDELEIDMVLYDTNGEEDVIINKTLVDRGLATFKDPPLTQVSDVTRDFNALTVEESGGRELAASSISSDDPHAASQTANRSQIPPGFPRIKTPEPLLDGTNIAKKQWSSENQQCGMSNSEVTSGSPNVYDSNKEVLTNLIQRKEVTTAIADSIFRFLKSEEKMKPPSPCVSSDTSDTSALNQDIQGSSSYLNQSTLGQNITIPQINQQQYPGYANPLPFPAQLSNISSLHNLQQPAINYIPQHQPSMNFMQSPFIPNNLQNMYTPTSPHSLPPPGFASPTFVANQFSHLSNRPPPVYQVPNTVLNPYQTAQPTNQQYPSFQSSNIQNLNSPNLNVCLPNVPYLSLPRSNLCQNFPMPQGNEPLSTSNPLVNAAQSSHNHPLVQNSERASASDFASTTVQVPELEQAISPIRELNRTVSSIPENPATCGAPSMISEDASKKQRTITHSNHQTSTPLPGESPSSKKVEEIMNPAVTDIYKKIAEELVQKALKQSSIMSDSNQTSKTVNNTEESKDPQDVGNLLHSLFPQLESKDKSKLKESIKLEVNTAAEDDRLSSEEIKEPQINQISSTSTEDLDNLKPIAHPSKSPSTKPVGISLPRRPSKKTTKPAVASEDCNRNSSVATTSPSSVDRNKKIIEQIVVSDKMLHLLMIDGTPHIITDEFVKLYTPFSTRQSIVRFLELQYVELPFLDYDISKLPANLPPEVQSTLTIFQQFDKIDILPLKYVPELLQYIRKLRNDVVDDALIGAFNVSLEQFGLSG</sequence>